<dbReference type="EMBL" id="CAKXAJ010026267">
    <property type="protein sequence ID" value="CAH2264989.1"/>
    <property type="molecule type" value="Genomic_DNA"/>
</dbReference>
<dbReference type="AlphaFoldDB" id="A0A8S4SG91"/>
<proteinExistence type="predicted"/>
<evidence type="ECO:0000313" key="1">
    <source>
        <dbReference type="EMBL" id="CAH2264989.1"/>
    </source>
</evidence>
<dbReference type="Proteomes" id="UP000838756">
    <property type="component" value="Unassembled WGS sequence"/>
</dbReference>
<sequence>MRREDSQKESQESQRRDGCIVKKDIPVKGVEEKMKAERDRNAALLQCCLAAEISMAILPRASSVTNRSTTTT</sequence>
<keyword evidence="2" id="KW-1185">Reference proteome</keyword>
<evidence type="ECO:0000313" key="2">
    <source>
        <dbReference type="Proteomes" id="UP000838756"/>
    </source>
</evidence>
<name>A0A8S4SG91_9NEOP</name>
<gene>
    <name evidence="1" type="primary">jg5052</name>
    <name evidence="1" type="ORF">PAEG_LOCUS24738</name>
</gene>
<comment type="caution">
    <text evidence="1">The sequence shown here is derived from an EMBL/GenBank/DDBJ whole genome shotgun (WGS) entry which is preliminary data.</text>
</comment>
<protein>
    <submittedName>
        <fullName evidence="1">Jg5052 protein</fullName>
    </submittedName>
</protein>
<accession>A0A8S4SG91</accession>
<organism evidence="1 2">
    <name type="scientific">Pararge aegeria aegeria</name>
    <dbReference type="NCBI Taxonomy" id="348720"/>
    <lineage>
        <taxon>Eukaryota</taxon>
        <taxon>Metazoa</taxon>
        <taxon>Ecdysozoa</taxon>
        <taxon>Arthropoda</taxon>
        <taxon>Hexapoda</taxon>
        <taxon>Insecta</taxon>
        <taxon>Pterygota</taxon>
        <taxon>Neoptera</taxon>
        <taxon>Endopterygota</taxon>
        <taxon>Lepidoptera</taxon>
        <taxon>Glossata</taxon>
        <taxon>Ditrysia</taxon>
        <taxon>Papilionoidea</taxon>
        <taxon>Nymphalidae</taxon>
        <taxon>Satyrinae</taxon>
        <taxon>Satyrini</taxon>
        <taxon>Parargina</taxon>
        <taxon>Pararge</taxon>
    </lineage>
</organism>
<reference evidence="1" key="1">
    <citation type="submission" date="2022-03" db="EMBL/GenBank/DDBJ databases">
        <authorList>
            <person name="Lindestad O."/>
        </authorList>
    </citation>
    <scope>NUCLEOTIDE SEQUENCE</scope>
</reference>